<dbReference type="OrthoDB" id="2077978at2"/>
<dbReference type="AlphaFoldDB" id="A0A4R5L5F5"/>
<accession>A0A4R5L5F5</accession>
<dbReference type="InterPro" id="IPR024965">
    <property type="entry name" value="Putative_integrase"/>
</dbReference>
<gene>
    <name evidence="1" type="ORF">E1N52_32470</name>
</gene>
<reference evidence="1 2" key="1">
    <citation type="submission" date="2019-03" db="EMBL/GenBank/DDBJ databases">
        <title>Paraburkholderia sp. isolated from native Mimosa gymnas in Guartela State Park, Brazil.</title>
        <authorList>
            <person name="Paulitsch F."/>
            <person name="Hungria M."/>
            <person name="Delamuta J.R.M."/>
            <person name="Ribeiro R.A."/>
            <person name="Dall'Agnol R."/>
            <person name="Silva J.S.B."/>
        </authorList>
    </citation>
    <scope>NUCLEOTIDE SEQUENCE [LARGE SCALE GENOMIC DNA]</scope>
    <source>
        <strain evidence="1 2">CNPSo 3008</strain>
    </source>
</reference>
<evidence type="ECO:0000313" key="2">
    <source>
        <dbReference type="Proteomes" id="UP000295606"/>
    </source>
</evidence>
<organism evidence="1 2">
    <name type="scientific">Paraburkholderia guartelaensis</name>
    <dbReference type="NCBI Taxonomy" id="2546446"/>
    <lineage>
        <taxon>Bacteria</taxon>
        <taxon>Pseudomonadati</taxon>
        <taxon>Pseudomonadota</taxon>
        <taxon>Betaproteobacteria</taxon>
        <taxon>Burkholderiales</taxon>
        <taxon>Burkholderiaceae</taxon>
        <taxon>Paraburkholderia</taxon>
    </lineage>
</organism>
<name>A0A4R5L5F5_9BURK</name>
<evidence type="ECO:0000313" key="1">
    <source>
        <dbReference type="EMBL" id="TDG03937.1"/>
    </source>
</evidence>
<proteinExistence type="predicted"/>
<dbReference type="RefSeq" id="WP_133187590.1">
    <property type="nucleotide sequence ID" value="NZ_SMOD01000034.1"/>
</dbReference>
<dbReference type="Proteomes" id="UP000295606">
    <property type="component" value="Unassembled WGS sequence"/>
</dbReference>
<dbReference type="EMBL" id="SMOD01000034">
    <property type="protein sequence ID" value="TDG03937.1"/>
    <property type="molecule type" value="Genomic_DNA"/>
</dbReference>
<protein>
    <recommendedName>
        <fullName evidence="3">Integrase</fullName>
    </recommendedName>
</protein>
<dbReference type="Pfam" id="PF13009">
    <property type="entry name" value="Integrase_2"/>
    <property type="match status" value="1"/>
</dbReference>
<evidence type="ECO:0008006" key="3">
    <source>
        <dbReference type="Google" id="ProtNLM"/>
    </source>
</evidence>
<sequence>MKYAFSEVGKFTEFKSEITGHILFVSHSDDKFQIPTHPDFERINAIGVAQQKHWESLTESREPKAELRESLCAFSNISTVSEYQAALDELLTVTMEVENLSKTRKRLKGAKTRTLDLLLALWSADQLAWPTKLPFDSKALYQYNEFTLAHHFAWFNEIKQASPSKSDTVKNRSATVILRSCTTTLGIKEIGDLTNDSLSMKRWEGTKKIFYGAVKCVLFIQKNQYGRASAFPSARWTRHLSGEVVDNKFLWAIEENSDMSPWASLLEKWIEKAKRNLIHRRTASTHFLRYLLEQSENIPSPAQFCRRDYSPCKSFKSWIDEKAEIGSDRYRANVVNHVADIFDWFILEKLTLEDDFGHPVVSPEHYNPIPRQASGGNPNQTHREAMPIRYINELVSILTEDDMAWPKRQLTDYFAFYNKAEKRWERVWSPVRAILLLVKLQLPLRTFQVRVLDSGECDTEIYRNGQWIGNDGPLAPDSSSVPIRRGFLRRFDDRKVLRTFTGFFINTNKTADQFREVQDRGYEIPWQNEQVIAWAQQIRDWQEKYNPIEAPINWEDVNEVEFQSRFTKEALAEHGEAAFLFRDPCAADPRYPIRSSRLSSLWNILMDELERRVAERGERLLNGEVIRFVKTRDVYGRAGSPIYDLHTLRVSLLTAYVTEGGVPIEILSKCIAGHASLVMTLYYIKTGPAYITEQLAMAQEKIAKKEKENFVRFLLDSKIEEVKEYAAFLDSSAVESLVATEPGAWVISDKGICPVGGNRCSIGGVKVTTVKGNVSDYAPVPGGAKNCVRCRFFITGPAFLGGLVAHFNAIGYRLMEASKKFREQSDAIKRIENQLLEAGRQADSPFDGTQLDLAYERCDQLMKQVDDIAASWHDTYKLIERCKSIMASTNASNGLNLVLAGSKADLDVAIELTSDFDLINSVCQVANVYPAEDSSMANLRRSKILDAMLSTNSCRPVFAELSDDESLRVGNEFVTFLQRRVGRPDAGALIEGRHMLEDSGLKKELTSYLEELSGKRVAFSDVLARDNRRNTRKILPGSQI</sequence>
<comment type="caution">
    <text evidence="1">The sequence shown here is derived from an EMBL/GenBank/DDBJ whole genome shotgun (WGS) entry which is preliminary data.</text>
</comment>